<comment type="caution">
    <text evidence="4">The sequence shown here is derived from an EMBL/GenBank/DDBJ whole genome shotgun (WGS) entry which is preliminary data.</text>
</comment>
<evidence type="ECO:0000256" key="2">
    <source>
        <dbReference type="ARBA" id="ARBA00022729"/>
    </source>
</evidence>
<gene>
    <name evidence="4" type="ORF">ACK2TP_01430</name>
</gene>
<evidence type="ECO:0000259" key="3">
    <source>
        <dbReference type="PROSITE" id="PS51677"/>
    </source>
</evidence>
<dbReference type="CDD" id="cd10918">
    <property type="entry name" value="CE4_NodB_like_5s_6s"/>
    <property type="match status" value="1"/>
</dbReference>
<dbReference type="EC" id="3.-.-.-" evidence="4"/>
<name>A0ABW9KFS0_9BACT</name>
<dbReference type="Proteomes" id="UP001634747">
    <property type="component" value="Unassembled WGS sequence"/>
</dbReference>
<dbReference type="InterPro" id="IPR011330">
    <property type="entry name" value="Glyco_hydro/deAcase_b/a-brl"/>
</dbReference>
<reference evidence="4 5" key="1">
    <citation type="submission" date="2024-12" db="EMBL/GenBank/DDBJ databases">
        <authorList>
            <person name="Lee Y."/>
        </authorList>
    </citation>
    <scope>NUCLEOTIDE SEQUENCE [LARGE SCALE GENOMIC DNA]</scope>
    <source>
        <strain evidence="4 5">03SUJ4</strain>
    </source>
</reference>
<keyword evidence="5" id="KW-1185">Reference proteome</keyword>
<proteinExistence type="predicted"/>
<dbReference type="PANTHER" id="PTHR34216">
    <property type="match status" value="1"/>
</dbReference>
<keyword evidence="2" id="KW-0732">Signal</keyword>
<dbReference type="InterPro" id="IPR051398">
    <property type="entry name" value="Polysacch_Deacetylase"/>
</dbReference>
<dbReference type="PANTHER" id="PTHR34216:SF3">
    <property type="entry name" value="POLY-BETA-1,6-N-ACETYL-D-GLUCOSAMINE N-DEACETYLASE"/>
    <property type="match status" value="1"/>
</dbReference>
<dbReference type="GO" id="GO:0016787">
    <property type="term" value="F:hydrolase activity"/>
    <property type="evidence" value="ECO:0007669"/>
    <property type="project" value="UniProtKB-KW"/>
</dbReference>
<accession>A0ABW9KFS0</accession>
<dbReference type="EMBL" id="JBJYXY010000001">
    <property type="protein sequence ID" value="MFN2974414.1"/>
    <property type="molecule type" value="Genomic_DNA"/>
</dbReference>
<dbReference type="SUPFAM" id="SSF88713">
    <property type="entry name" value="Glycoside hydrolase/deacetylase"/>
    <property type="match status" value="1"/>
</dbReference>
<evidence type="ECO:0000313" key="4">
    <source>
        <dbReference type="EMBL" id="MFN2974414.1"/>
    </source>
</evidence>
<evidence type="ECO:0000256" key="1">
    <source>
        <dbReference type="ARBA" id="ARBA00004613"/>
    </source>
</evidence>
<feature type="domain" description="NodB homology" evidence="3">
    <location>
        <begin position="70"/>
        <end position="238"/>
    </location>
</feature>
<dbReference type="RefSeq" id="WP_263414022.1">
    <property type="nucleotide sequence ID" value="NZ_BAABBH010000001.1"/>
</dbReference>
<evidence type="ECO:0000313" key="5">
    <source>
        <dbReference type="Proteomes" id="UP001634747"/>
    </source>
</evidence>
<comment type="subcellular location">
    <subcellularLocation>
        <location evidence="1">Secreted</location>
    </subcellularLocation>
</comment>
<sequence length="238" mass="27306">MSTPAFTARATEQESLFRDRPLIRVVNYHNTPRIRAEQMERELQQYSQAFTSVNEAELRSYIQTGQWKKSKPGMIPVLYEGYRNGYDVIAPLLEKYGFVGWFFIITEFIKGPVPDQVTYAKGHHIGMQTREYPEGRYALTWQEIRELSKKHVIASHARNHAELSAMSEEARRAEIFGSQEDFRKNLGRPVLAFSSLRGPAQNEHPEVDTAKLVQQAGYEFVFSNYRIQRVGNGVASAS</sequence>
<dbReference type="Gene3D" id="3.20.20.370">
    <property type="entry name" value="Glycoside hydrolase/deacetylase"/>
    <property type="match status" value="1"/>
</dbReference>
<dbReference type="Pfam" id="PF01522">
    <property type="entry name" value="Polysacc_deac_1"/>
    <property type="match status" value="1"/>
</dbReference>
<keyword evidence="4" id="KW-0378">Hydrolase</keyword>
<dbReference type="PROSITE" id="PS51677">
    <property type="entry name" value="NODB"/>
    <property type="match status" value="1"/>
</dbReference>
<protein>
    <submittedName>
        <fullName evidence="4">Polysaccharide deacetylase family protein</fullName>
        <ecNumber evidence="4">3.-.-.-</ecNumber>
    </submittedName>
</protein>
<dbReference type="InterPro" id="IPR002509">
    <property type="entry name" value="NODB_dom"/>
</dbReference>
<organism evidence="4 5">
    <name type="scientific">Terriglobus aquaticus</name>
    <dbReference type="NCBI Taxonomy" id="940139"/>
    <lineage>
        <taxon>Bacteria</taxon>
        <taxon>Pseudomonadati</taxon>
        <taxon>Acidobacteriota</taxon>
        <taxon>Terriglobia</taxon>
        <taxon>Terriglobales</taxon>
        <taxon>Acidobacteriaceae</taxon>
        <taxon>Terriglobus</taxon>
    </lineage>
</organism>